<gene>
    <name evidence="2" type="ORF">CCAM_LOCUS16461</name>
</gene>
<feature type="region of interest" description="Disordered" evidence="1">
    <location>
        <begin position="64"/>
        <end position="91"/>
    </location>
</feature>
<proteinExistence type="predicted"/>
<feature type="compositionally biased region" description="Basic and acidic residues" evidence="1">
    <location>
        <begin position="73"/>
        <end position="84"/>
    </location>
</feature>
<feature type="compositionally biased region" description="Polar residues" evidence="1">
    <location>
        <begin position="196"/>
        <end position="205"/>
    </location>
</feature>
<protein>
    <submittedName>
        <fullName evidence="2">Uncharacterized protein</fullName>
    </submittedName>
</protein>
<keyword evidence="3" id="KW-1185">Reference proteome</keyword>
<feature type="region of interest" description="Disordered" evidence="1">
    <location>
        <begin position="176"/>
        <end position="205"/>
    </location>
</feature>
<evidence type="ECO:0000313" key="3">
    <source>
        <dbReference type="Proteomes" id="UP000595140"/>
    </source>
</evidence>
<evidence type="ECO:0000313" key="2">
    <source>
        <dbReference type="EMBL" id="VFQ74685.1"/>
    </source>
</evidence>
<dbReference type="Proteomes" id="UP000595140">
    <property type="component" value="Unassembled WGS sequence"/>
</dbReference>
<feature type="region of interest" description="Disordered" evidence="1">
    <location>
        <begin position="133"/>
        <end position="163"/>
    </location>
</feature>
<feature type="compositionally biased region" description="Polar residues" evidence="1">
    <location>
        <begin position="136"/>
        <end position="152"/>
    </location>
</feature>
<dbReference type="EMBL" id="OOIL02001350">
    <property type="protein sequence ID" value="VFQ74685.1"/>
    <property type="molecule type" value="Genomic_DNA"/>
</dbReference>
<sequence length="205" mass="21221">MPSLVIDNGDIGLCGCGASYRPLRCVERAIVTVAAAVLGPSAMGCATVIAAVLKPAAAAANSLPTVAGNTRPSSDESRAADRIQPRSSSSFSADAVSSPIFIYRQPLPTTNSVKGSSIFFNSVGFTRGIFNHRTRQSSTPIPVESSSPTKTSQGRRHPSGIFRSVHSVAVAAISSALSPSPYNTPSPPSPSRYSATIDSRSGRTN</sequence>
<accession>A0A484LDU9</accession>
<reference evidence="2 3" key="1">
    <citation type="submission" date="2018-04" db="EMBL/GenBank/DDBJ databases">
        <authorList>
            <person name="Vogel A."/>
        </authorList>
    </citation>
    <scope>NUCLEOTIDE SEQUENCE [LARGE SCALE GENOMIC DNA]</scope>
</reference>
<name>A0A484LDU9_9ASTE</name>
<organism evidence="2 3">
    <name type="scientific">Cuscuta campestris</name>
    <dbReference type="NCBI Taxonomy" id="132261"/>
    <lineage>
        <taxon>Eukaryota</taxon>
        <taxon>Viridiplantae</taxon>
        <taxon>Streptophyta</taxon>
        <taxon>Embryophyta</taxon>
        <taxon>Tracheophyta</taxon>
        <taxon>Spermatophyta</taxon>
        <taxon>Magnoliopsida</taxon>
        <taxon>eudicotyledons</taxon>
        <taxon>Gunneridae</taxon>
        <taxon>Pentapetalae</taxon>
        <taxon>asterids</taxon>
        <taxon>lamiids</taxon>
        <taxon>Solanales</taxon>
        <taxon>Convolvulaceae</taxon>
        <taxon>Cuscuteae</taxon>
        <taxon>Cuscuta</taxon>
        <taxon>Cuscuta subgen. Grammica</taxon>
        <taxon>Cuscuta sect. Cleistogrammica</taxon>
    </lineage>
</organism>
<dbReference type="AlphaFoldDB" id="A0A484LDU9"/>
<evidence type="ECO:0000256" key="1">
    <source>
        <dbReference type="SAM" id="MobiDB-lite"/>
    </source>
</evidence>